<evidence type="ECO:0000313" key="3">
    <source>
        <dbReference type="EMBL" id="MBF9151667.1"/>
    </source>
</evidence>
<dbReference type="CDD" id="cd00198">
    <property type="entry name" value="vWFA"/>
    <property type="match status" value="1"/>
</dbReference>
<keyword evidence="4" id="KW-1185">Reference proteome</keyword>
<name>A0ABS0HHD3_9SPHN</name>
<dbReference type="EMBL" id="JADQDC010000007">
    <property type="protein sequence ID" value="MBF9151667.1"/>
    <property type="molecule type" value="Genomic_DNA"/>
</dbReference>
<dbReference type="SUPFAM" id="SSF53300">
    <property type="entry name" value="vWA-like"/>
    <property type="match status" value="1"/>
</dbReference>
<dbReference type="Pfam" id="PF01882">
    <property type="entry name" value="DUF58"/>
    <property type="match status" value="1"/>
</dbReference>
<dbReference type="InterPro" id="IPR002881">
    <property type="entry name" value="DUF58"/>
</dbReference>
<gene>
    <name evidence="3" type="ORF">I2488_11695</name>
</gene>
<protein>
    <submittedName>
        <fullName evidence="3">DUF58 domain-containing protein</fullName>
    </submittedName>
</protein>
<evidence type="ECO:0000313" key="4">
    <source>
        <dbReference type="Proteomes" id="UP000600799"/>
    </source>
</evidence>
<dbReference type="Proteomes" id="UP000600799">
    <property type="component" value="Unassembled WGS sequence"/>
</dbReference>
<proteinExistence type="predicted"/>
<feature type="signal peptide" evidence="1">
    <location>
        <begin position="1"/>
        <end position="19"/>
    </location>
</feature>
<feature type="domain" description="DUF58" evidence="2">
    <location>
        <begin position="190"/>
        <end position="374"/>
    </location>
</feature>
<evidence type="ECO:0000256" key="1">
    <source>
        <dbReference type="SAM" id="SignalP"/>
    </source>
</evidence>
<dbReference type="Gene3D" id="3.40.50.410">
    <property type="entry name" value="von Willebrand factor, type A domain"/>
    <property type="match status" value="1"/>
</dbReference>
<comment type="caution">
    <text evidence="3">The sequence shown here is derived from an EMBL/GenBank/DDBJ whole genome shotgun (WGS) entry which is preliminary data.</text>
</comment>
<dbReference type="PANTHER" id="PTHR33608:SF3">
    <property type="entry name" value="SLR2013 PROTEIN"/>
    <property type="match status" value="1"/>
</dbReference>
<keyword evidence="1" id="KW-0732">Signal</keyword>
<organism evidence="3 4">
    <name type="scientific">Novosphingobium jiangmenense</name>
    <dbReference type="NCBI Taxonomy" id="2791981"/>
    <lineage>
        <taxon>Bacteria</taxon>
        <taxon>Pseudomonadati</taxon>
        <taxon>Pseudomonadota</taxon>
        <taxon>Alphaproteobacteria</taxon>
        <taxon>Sphingomonadales</taxon>
        <taxon>Sphingomonadaceae</taxon>
        <taxon>Novosphingobium</taxon>
    </lineage>
</organism>
<accession>A0ABS0HHD3</accession>
<sequence>MLFAGLAPLALIVAAAAPAAWIAAPAFGGALLVLIVLDGLFAGSLDDVQVHAPSDSEVGEPATLTVVASLARARNGIRPDAAIACDPRIAAGGRIALPLAFADGAWSGTTTIIPTRRGTGQITRLWLRWSGPLGLAHRQASRDLDSEVRVWPNIAPVRSPALQIFLRDAQFGLIARRIRGEGTEFEALAEYEPGMDRRRIDWKSSARHARLFAKEYEVERNNQIVFAFDCGQAMCEPIEGLPRIDRAVTAALTTAYVALKAQDRVALFGFAARPEVATPFVTDSRDFARLQRAAAQLDYHPGEPNFTLALSTLAARLQRRSLIVLFSDFSDPTSAELMVENVGRLVERHLVLFVVMADAELAGLATATVTDMQSVAEAVTATTLSRQRAIVLQRLRHLGVRVLEAPHDQIGTRLLDAYLAIKREGRIG</sequence>
<dbReference type="InterPro" id="IPR036465">
    <property type="entry name" value="vWFA_dom_sf"/>
</dbReference>
<dbReference type="PANTHER" id="PTHR33608">
    <property type="entry name" value="BLL2464 PROTEIN"/>
    <property type="match status" value="1"/>
</dbReference>
<feature type="chain" id="PRO_5045127508" evidence="1">
    <location>
        <begin position="20"/>
        <end position="428"/>
    </location>
</feature>
<evidence type="ECO:0000259" key="2">
    <source>
        <dbReference type="Pfam" id="PF01882"/>
    </source>
</evidence>
<reference evidence="3 4" key="1">
    <citation type="submission" date="2020-11" db="EMBL/GenBank/DDBJ databases">
        <title>The genome sequence of Novosphingobium sp. 1Y9A.</title>
        <authorList>
            <person name="Liu Y."/>
        </authorList>
    </citation>
    <scope>NUCLEOTIDE SEQUENCE [LARGE SCALE GENOMIC DNA]</scope>
    <source>
        <strain evidence="3 4">1Y9A</strain>
    </source>
</reference>